<sequence>MKRSRFFTPVYLLISLSCLVGLSLGTSGCNVTSETTRDAQSSQSTKDNRPNIIFYLADDQDITDYGIYGNEKVHTPAVDQLAQQGMVFDQAFTAQAICAPSRTQLFTGKYPLKNGAFANHTPTRPNIIAVTKHMRSLGYEVVLAGKSHVKPASVYDWDAEWEPVPKEGVPRDYIPLADIEAYFKNATTPFVMFITSKYPHGKYFDVKEPKVEDLKFHVYDEHLKDNQSYIKKRAGYYRSIAEDNTQIKHVLDLVDNYLSDNTLFIYSADHGVSGKFSVKDIGLNVPFVVRWPNVVKP</sequence>
<dbReference type="PANTHER" id="PTHR42693">
    <property type="entry name" value="ARYLSULFATASE FAMILY MEMBER"/>
    <property type="match status" value="1"/>
</dbReference>
<keyword evidence="3" id="KW-0378">Hydrolase</keyword>
<keyword evidence="4" id="KW-0106">Calcium</keyword>
<accession>A0ABU3SR86</accession>
<protein>
    <submittedName>
        <fullName evidence="7">Sulfatase-like hydrolase/transferase</fullName>
    </submittedName>
</protein>
<dbReference type="InterPro" id="IPR024607">
    <property type="entry name" value="Sulfatase_CS"/>
</dbReference>
<dbReference type="PROSITE" id="PS00523">
    <property type="entry name" value="SULFATASE_1"/>
    <property type="match status" value="1"/>
</dbReference>
<feature type="domain" description="Sulfatase N-terminal" evidence="6">
    <location>
        <begin position="50"/>
        <end position="295"/>
    </location>
</feature>
<comment type="caution">
    <text evidence="7">The sequence shown here is derived from an EMBL/GenBank/DDBJ whole genome shotgun (WGS) entry which is preliminary data.</text>
</comment>
<comment type="similarity">
    <text evidence="1">Belongs to the sulfatase family.</text>
</comment>
<dbReference type="Pfam" id="PF00884">
    <property type="entry name" value="Sulfatase"/>
    <property type="match status" value="1"/>
</dbReference>
<evidence type="ECO:0000313" key="8">
    <source>
        <dbReference type="Proteomes" id="UP001247805"/>
    </source>
</evidence>
<dbReference type="InterPro" id="IPR050738">
    <property type="entry name" value="Sulfatase"/>
</dbReference>
<keyword evidence="8" id="KW-1185">Reference proteome</keyword>
<dbReference type="Proteomes" id="UP001247805">
    <property type="component" value="Unassembled WGS sequence"/>
</dbReference>
<reference evidence="7 8" key="1">
    <citation type="submission" date="2023-10" db="EMBL/GenBank/DDBJ databases">
        <title>Glaciecola aquimarina strain GGW-M5 nov., isolated from a coastal seawater.</title>
        <authorList>
            <person name="Bayburt H."/>
            <person name="Kim J.M."/>
            <person name="Choi B.J."/>
            <person name="Jeon C.O."/>
        </authorList>
    </citation>
    <scope>NUCLEOTIDE SEQUENCE [LARGE SCALE GENOMIC DNA]</scope>
    <source>
        <strain evidence="7 8">KCTC 32108</strain>
    </source>
</reference>
<keyword evidence="5" id="KW-0732">Signal</keyword>
<feature type="signal peptide" evidence="5">
    <location>
        <begin position="1"/>
        <end position="28"/>
    </location>
</feature>
<dbReference type="RefSeq" id="WP_316024242.1">
    <property type="nucleotide sequence ID" value="NZ_JAWDIO010000001.1"/>
</dbReference>
<proteinExistence type="inferred from homology"/>
<gene>
    <name evidence="7" type="ORF">RS130_00160</name>
</gene>
<evidence type="ECO:0000256" key="3">
    <source>
        <dbReference type="ARBA" id="ARBA00022801"/>
    </source>
</evidence>
<feature type="chain" id="PRO_5047140562" evidence="5">
    <location>
        <begin position="29"/>
        <end position="297"/>
    </location>
</feature>
<evidence type="ECO:0000313" key="7">
    <source>
        <dbReference type="EMBL" id="MDU0352526.1"/>
    </source>
</evidence>
<dbReference type="EMBL" id="JAWDIO010000001">
    <property type="protein sequence ID" value="MDU0352526.1"/>
    <property type="molecule type" value="Genomic_DNA"/>
</dbReference>
<organism evidence="7 8">
    <name type="scientific">Paraglaciecola aquimarina</name>
    <dbReference type="NCBI Taxonomy" id="1235557"/>
    <lineage>
        <taxon>Bacteria</taxon>
        <taxon>Pseudomonadati</taxon>
        <taxon>Pseudomonadota</taxon>
        <taxon>Gammaproteobacteria</taxon>
        <taxon>Alteromonadales</taxon>
        <taxon>Alteromonadaceae</taxon>
        <taxon>Paraglaciecola</taxon>
    </lineage>
</organism>
<dbReference type="PANTHER" id="PTHR42693:SF33">
    <property type="entry name" value="ARYLSULFATASE"/>
    <property type="match status" value="1"/>
</dbReference>
<evidence type="ECO:0000256" key="4">
    <source>
        <dbReference type="ARBA" id="ARBA00022837"/>
    </source>
</evidence>
<evidence type="ECO:0000256" key="2">
    <source>
        <dbReference type="ARBA" id="ARBA00022723"/>
    </source>
</evidence>
<name>A0ABU3SR86_9ALTE</name>
<keyword evidence="2" id="KW-0479">Metal-binding</keyword>
<dbReference type="InterPro" id="IPR017850">
    <property type="entry name" value="Alkaline_phosphatase_core_sf"/>
</dbReference>
<dbReference type="SUPFAM" id="SSF53649">
    <property type="entry name" value="Alkaline phosphatase-like"/>
    <property type="match status" value="1"/>
</dbReference>
<evidence type="ECO:0000256" key="1">
    <source>
        <dbReference type="ARBA" id="ARBA00008779"/>
    </source>
</evidence>
<evidence type="ECO:0000259" key="6">
    <source>
        <dbReference type="Pfam" id="PF00884"/>
    </source>
</evidence>
<dbReference type="InterPro" id="IPR000917">
    <property type="entry name" value="Sulfatase_N"/>
</dbReference>
<dbReference type="Gene3D" id="3.40.720.10">
    <property type="entry name" value="Alkaline Phosphatase, subunit A"/>
    <property type="match status" value="1"/>
</dbReference>
<dbReference type="PROSITE" id="PS51257">
    <property type="entry name" value="PROKAR_LIPOPROTEIN"/>
    <property type="match status" value="1"/>
</dbReference>
<evidence type="ECO:0000256" key="5">
    <source>
        <dbReference type="SAM" id="SignalP"/>
    </source>
</evidence>